<evidence type="ECO:0000313" key="4">
    <source>
        <dbReference type="EMBL" id="CAF1118895.1"/>
    </source>
</evidence>
<dbReference type="PROSITE" id="PS51375">
    <property type="entry name" value="PPR"/>
    <property type="match status" value="3"/>
</dbReference>
<protein>
    <recommendedName>
        <fullName evidence="3">PROP1-like PPR domain-containing protein</fullName>
    </recommendedName>
</protein>
<proteinExistence type="predicted"/>
<feature type="repeat" description="PPR" evidence="2">
    <location>
        <begin position="556"/>
        <end position="590"/>
    </location>
</feature>
<reference evidence="4" key="1">
    <citation type="submission" date="2021-02" db="EMBL/GenBank/DDBJ databases">
        <authorList>
            <person name="Nowell W R."/>
        </authorList>
    </citation>
    <scope>NUCLEOTIDE SEQUENCE</scope>
</reference>
<evidence type="ECO:0000313" key="6">
    <source>
        <dbReference type="Proteomes" id="UP000663828"/>
    </source>
</evidence>
<feature type="repeat" description="PPR" evidence="2">
    <location>
        <begin position="192"/>
        <end position="226"/>
    </location>
</feature>
<feature type="repeat" description="PPR" evidence="2">
    <location>
        <begin position="271"/>
        <end position="305"/>
    </location>
</feature>
<dbReference type="PANTHER" id="PTHR47447">
    <property type="entry name" value="OS03G0856100 PROTEIN"/>
    <property type="match status" value="1"/>
</dbReference>
<dbReference type="EMBL" id="CAJNOJ010000104">
    <property type="protein sequence ID" value="CAF1118895.1"/>
    <property type="molecule type" value="Genomic_DNA"/>
</dbReference>
<dbReference type="NCBIfam" id="TIGR00756">
    <property type="entry name" value="PPR"/>
    <property type="match status" value="2"/>
</dbReference>
<keyword evidence="1" id="KW-0677">Repeat</keyword>
<dbReference type="OrthoDB" id="185373at2759"/>
<evidence type="ECO:0000256" key="1">
    <source>
        <dbReference type="ARBA" id="ARBA00022737"/>
    </source>
</evidence>
<accession>A0A814QFC8</accession>
<dbReference type="AlphaFoldDB" id="A0A814QFC8"/>
<dbReference type="Proteomes" id="UP000663852">
    <property type="component" value="Unassembled WGS sequence"/>
</dbReference>
<name>A0A814QFC8_ADIRI</name>
<comment type="caution">
    <text evidence="4">The sequence shown here is derived from an EMBL/GenBank/DDBJ whole genome shotgun (WGS) entry which is preliminary data.</text>
</comment>
<evidence type="ECO:0000313" key="5">
    <source>
        <dbReference type="EMBL" id="CAF1333502.1"/>
    </source>
</evidence>
<dbReference type="InterPro" id="IPR002885">
    <property type="entry name" value="PPR_rpt"/>
</dbReference>
<dbReference type="InterPro" id="IPR011990">
    <property type="entry name" value="TPR-like_helical_dom_sf"/>
</dbReference>
<evidence type="ECO:0000256" key="2">
    <source>
        <dbReference type="PROSITE-ProRule" id="PRU00708"/>
    </source>
</evidence>
<evidence type="ECO:0000259" key="3">
    <source>
        <dbReference type="Pfam" id="PF17177"/>
    </source>
</evidence>
<organism evidence="4 7">
    <name type="scientific">Adineta ricciae</name>
    <name type="common">Rotifer</name>
    <dbReference type="NCBI Taxonomy" id="249248"/>
    <lineage>
        <taxon>Eukaryota</taxon>
        <taxon>Metazoa</taxon>
        <taxon>Spiralia</taxon>
        <taxon>Gnathifera</taxon>
        <taxon>Rotifera</taxon>
        <taxon>Eurotatoria</taxon>
        <taxon>Bdelloidea</taxon>
        <taxon>Adinetida</taxon>
        <taxon>Adinetidae</taxon>
        <taxon>Adineta</taxon>
    </lineage>
</organism>
<feature type="domain" description="PROP1-like PPR" evidence="3">
    <location>
        <begin position="196"/>
        <end position="359"/>
    </location>
</feature>
<sequence>MMFRLLQKARLFPSSIIIRLNSTQKIPVRNLPTIEDDDDDDESAKQFTTAKDYIFADSKSARFKEKNKRKQKQWLKELEQQQIRPNTPLSSFVKQEEKKEHIPEDKIIRDTYVTSEGIVRQDNFQLNFDVDLDEDEQEKEADEPKPLAVGGRQYPVWYYAGKLKQLAAQNKVQETLDYFYNEMMDKERVAPNLFCYQVVIGICARNGYLTQAFDLYREMKDRGFTTVDSRKMSKIFTLLANACYRASDSQLAIDRATHLVDEMKTKEFRIEYRTYNALIAAFGKHDQLKMSFQIADEMTEVGFVPNEDTYASLLIACQSEKNAGFKYAIEIWRRMLAFDIRPTPFHFGLLLNIACHCGLGSSESMHDLLFPPQPLQFLLPENDLQDKKEETRRGPSFLSSINSYNHDPSQITPKSDDSFVEDHDTGEMIPSTSSVVMEHDDTFSSAELTSEWWQDPADVQKGHLLHNHLRPFSNASILKPNMAYEEPNLVGFRMPKSPSERLMLLGGIPGILKHMQECNIVPNNIIFNTLLNLIPPLTEHEQALIHVSNLCEVKPNIQFYNVLILRRLRRGAKQEALQVLDLMRERCLSPDEYTFAALAKGCRNRQEAEQLLSEMKDLNIKPNQKILGAMLGNAFYRTNFPFITLICETYRAYNLQANRIFLERLEKFLLEVRTKILAMERANIDDEQYRLISSSYDRFQKYYSKWLNEISYSKRFDQKISFRFKKPDLKK</sequence>
<dbReference type="Proteomes" id="UP000663828">
    <property type="component" value="Unassembled WGS sequence"/>
</dbReference>
<dbReference type="Pfam" id="PF17177">
    <property type="entry name" value="PPR_long"/>
    <property type="match status" value="1"/>
</dbReference>
<dbReference type="Pfam" id="PF13041">
    <property type="entry name" value="PPR_2"/>
    <property type="match status" value="1"/>
</dbReference>
<gene>
    <name evidence="4" type="ORF">EDS130_LOCUS20939</name>
    <name evidence="5" type="ORF">XAT740_LOCUS30560</name>
</gene>
<keyword evidence="6" id="KW-1185">Reference proteome</keyword>
<evidence type="ECO:0000313" key="7">
    <source>
        <dbReference type="Proteomes" id="UP000663852"/>
    </source>
</evidence>
<dbReference type="InterPro" id="IPR033443">
    <property type="entry name" value="PROP1-like_PPR_dom"/>
</dbReference>
<dbReference type="EMBL" id="CAJNOR010002735">
    <property type="protein sequence ID" value="CAF1333502.1"/>
    <property type="molecule type" value="Genomic_DNA"/>
</dbReference>
<dbReference type="PANTHER" id="PTHR47447:SF23">
    <property type="entry name" value="PENTACOTRIPEPTIDE-REPEAT REGION OF PRORP DOMAIN-CONTAINING PROTEIN"/>
    <property type="match status" value="1"/>
</dbReference>
<dbReference type="Gene3D" id="1.25.40.10">
    <property type="entry name" value="Tetratricopeptide repeat domain"/>
    <property type="match status" value="2"/>
</dbReference>